<proteinExistence type="predicted"/>
<sequence>MSQPPPLTPASVVRLRREGGVAHFPGLSRPRCIHCARYSEAQRDELWRLLSSAESGAGLEEAPGADRRRFCLSVEDTNGTSLWLLTVAEEAVPQELFEWWRQAETQAENGSAP</sequence>
<dbReference type="RefSeq" id="WP_167116650.1">
    <property type="nucleotide sequence ID" value="NZ_JAAQTO010000043.1"/>
</dbReference>
<keyword evidence="2" id="KW-1185">Reference proteome</keyword>
<protein>
    <submittedName>
        <fullName evidence="1">Uncharacterized protein</fullName>
    </submittedName>
</protein>
<organism evidence="1 2">
    <name type="scientific">Billgrantia bachuensis</name>
    <dbReference type="NCBI Taxonomy" id="2717286"/>
    <lineage>
        <taxon>Bacteria</taxon>
        <taxon>Pseudomonadati</taxon>
        <taxon>Pseudomonadota</taxon>
        <taxon>Gammaproteobacteria</taxon>
        <taxon>Oceanospirillales</taxon>
        <taxon>Halomonadaceae</taxon>
        <taxon>Billgrantia</taxon>
    </lineage>
</organism>
<reference evidence="1 2" key="1">
    <citation type="submission" date="2020-03" db="EMBL/GenBank/DDBJ databases">
        <title>Identification of Halomonas strains.</title>
        <authorList>
            <person name="Xiao Z."/>
            <person name="Dong F."/>
            <person name="Wang Z."/>
            <person name="Zhao J.-Y."/>
        </authorList>
    </citation>
    <scope>NUCLEOTIDE SEQUENCE [LARGE SCALE GENOMIC DNA]</scope>
    <source>
        <strain evidence="1 2">DX6</strain>
    </source>
</reference>
<comment type="caution">
    <text evidence="1">The sequence shown here is derived from an EMBL/GenBank/DDBJ whole genome shotgun (WGS) entry which is preliminary data.</text>
</comment>
<dbReference type="Pfam" id="PF20242">
    <property type="entry name" value="Emfourin"/>
    <property type="match status" value="1"/>
</dbReference>
<evidence type="ECO:0000313" key="1">
    <source>
        <dbReference type="EMBL" id="NIC06872.1"/>
    </source>
</evidence>
<dbReference type="InterPro" id="IPR049457">
    <property type="entry name" value="Emfourin"/>
</dbReference>
<name>A0ABX0PXJ6_9GAMM</name>
<dbReference type="Proteomes" id="UP001318321">
    <property type="component" value="Unassembled WGS sequence"/>
</dbReference>
<gene>
    <name evidence="1" type="ORF">HBJ55_15700</name>
</gene>
<dbReference type="EMBL" id="JAAQTO010000043">
    <property type="protein sequence ID" value="NIC06872.1"/>
    <property type="molecule type" value="Genomic_DNA"/>
</dbReference>
<accession>A0ABX0PXJ6</accession>
<evidence type="ECO:0000313" key="2">
    <source>
        <dbReference type="Proteomes" id="UP001318321"/>
    </source>
</evidence>